<dbReference type="PANTHER" id="PTHR42852:SF13">
    <property type="entry name" value="PROTEIN DIPZ"/>
    <property type="match status" value="1"/>
</dbReference>
<dbReference type="InterPro" id="IPR036249">
    <property type="entry name" value="Thioredoxin-like_sf"/>
</dbReference>
<dbReference type="InterPro" id="IPR017937">
    <property type="entry name" value="Thioredoxin_CS"/>
</dbReference>
<keyword evidence="5" id="KW-1185">Reference proteome</keyword>
<reference evidence="4 5" key="1">
    <citation type="submission" date="2013-08" db="EMBL/GenBank/DDBJ databases">
        <title>The genome sequence of Skermanella stibiiresistens.</title>
        <authorList>
            <person name="Zhu W."/>
            <person name="Wang G."/>
        </authorList>
    </citation>
    <scope>NUCLEOTIDE SEQUENCE [LARGE SCALE GENOMIC DNA]</scope>
    <source>
        <strain evidence="4 5">SB22</strain>
    </source>
</reference>
<dbReference type="Pfam" id="PF00578">
    <property type="entry name" value="AhpC-TSA"/>
    <property type="match status" value="1"/>
</dbReference>
<feature type="signal peptide" evidence="2">
    <location>
        <begin position="1"/>
        <end position="27"/>
    </location>
</feature>
<dbReference type="InterPro" id="IPR013766">
    <property type="entry name" value="Thioredoxin_domain"/>
</dbReference>
<name>W9GT09_9PROT</name>
<keyword evidence="1" id="KW-0676">Redox-active center</keyword>
<sequence>MKKVVSMRNFIAAAMLGIVCAVGGWFASDAGQANAARPPLEGTMGKFQPADQPRPVPDLGFIGPSGAQASLSDFKGKIVLLNLWATWCAPCVKEMPSLDALQARLGGEDFQVVALSLDRGGRNVVQPFFERLGIRNLEMYLDPPSAAMGTLKPRGLPTTLVIDRDGFELGRLEGEADWNSEEAVRMLRHFIDDGVRPTRMMKTSG</sequence>
<comment type="caution">
    <text evidence="4">The sequence shown here is derived from an EMBL/GenBank/DDBJ whole genome shotgun (WGS) entry which is preliminary data.</text>
</comment>
<dbReference type="PANTHER" id="PTHR42852">
    <property type="entry name" value="THIOL:DISULFIDE INTERCHANGE PROTEIN DSBE"/>
    <property type="match status" value="1"/>
</dbReference>
<evidence type="ECO:0000313" key="4">
    <source>
        <dbReference type="EMBL" id="EWY37035.1"/>
    </source>
</evidence>
<dbReference type="AlphaFoldDB" id="W9GT09"/>
<keyword evidence="2" id="KW-0732">Signal</keyword>
<dbReference type="PROSITE" id="PS00194">
    <property type="entry name" value="THIOREDOXIN_1"/>
    <property type="match status" value="1"/>
</dbReference>
<dbReference type="EMBL" id="AVFL01000032">
    <property type="protein sequence ID" value="EWY37035.1"/>
    <property type="molecule type" value="Genomic_DNA"/>
</dbReference>
<organism evidence="4 5">
    <name type="scientific">Skermanella stibiiresistens SB22</name>
    <dbReference type="NCBI Taxonomy" id="1385369"/>
    <lineage>
        <taxon>Bacteria</taxon>
        <taxon>Pseudomonadati</taxon>
        <taxon>Pseudomonadota</taxon>
        <taxon>Alphaproteobacteria</taxon>
        <taxon>Rhodospirillales</taxon>
        <taxon>Azospirillaceae</taxon>
        <taxon>Skermanella</taxon>
    </lineage>
</organism>
<feature type="domain" description="Thioredoxin" evidence="3">
    <location>
        <begin position="50"/>
        <end position="192"/>
    </location>
</feature>
<dbReference type="OrthoDB" id="9799347at2"/>
<dbReference type="GO" id="GO:0016209">
    <property type="term" value="F:antioxidant activity"/>
    <property type="evidence" value="ECO:0007669"/>
    <property type="project" value="InterPro"/>
</dbReference>
<dbReference type="InterPro" id="IPR000866">
    <property type="entry name" value="AhpC/TSA"/>
</dbReference>
<accession>W9GT09</accession>
<dbReference type="PATRIC" id="fig|1385369.3.peg.5992"/>
<evidence type="ECO:0000256" key="1">
    <source>
        <dbReference type="ARBA" id="ARBA00023284"/>
    </source>
</evidence>
<proteinExistence type="predicted"/>
<dbReference type="CDD" id="cd02966">
    <property type="entry name" value="TlpA_like_family"/>
    <property type="match status" value="1"/>
</dbReference>
<evidence type="ECO:0000313" key="5">
    <source>
        <dbReference type="Proteomes" id="UP000019486"/>
    </source>
</evidence>
<dbReference type="Proteomes" id="UP000019486">
    <property type="component" value="Unassembled WGS sequence"/>
</dbReference>
<dbReference type="InterPro" id="IPR050553">
    <property type="entry name" value="Thioredoxin_ResA/DsbE_sf"/>
</dbReference>
<dbReference type="STRING" id="1385369.N825_22255"/>
<dbReference type="Gene3D" id="3.40.30.10">
    <property type="entry name" value="Glutaredoxin"/>
    <property type="match status" value="1"/>
</dbReference>
<gene>
    <name evidence="4" type="ORF">N825_22255</name>
</gene>
<dbReference type="GO" id="GO:0015036">
    <property type="term" value="F:disulfide oxidoreductase activity"/>
    <property type="evidence" value="ECO:0007669"/>
    <property type="project" value="UniProtKB-ARBA"/>
</dbReference>
<dbReference type="SUPFAM" id="SSF52833">
    <property type="entry name" value="Thioredoxin-like"/>
    <property type="match status" value="1"/>
</dbReference>
<dbReference type="PROSITE" id="PS51352">
    <property type="entry name" value="THIOREDOXIN_2"/>
    <property type="match status" value="1"/>
</dbReference>
<feature type="chain" id="PRO_5005717319" description="Thioredoxin domain-containing protein" evidence="2">
    <location>
        <begin position="28"/>
        <end position="205"/>
    </location>
</feature>
<evidence type="ECO:0000256" key="2">
    <source>
        <dbReference type="SAM" id="SignalP"/>
    </source>
</evidence>
<protein>
    <recommendedName>
        <fullName evidence="3">Thioredoxin domain-containing protein</fullName>
    </recommendedName>
</protein>
<evidence type="ECO:0000259" key="3">
    <source>
        <dbReference type="PROSITE" id="PS51352"/>
    </source>
</evidence>